<reference evidence="2" key="1">
    <citation type="submission" date="2015-07" db="EMBL/GenBank/DDBJ databases">
        <title>Transcriptome Assembly of Anthurium amnicola.</title>
        <authorList>
            <person name="Suzuki J."/>
        </authorList>
    </citation>
    <scope>NUCLEOTIDE SEQUENCE</scope>
</reference>
<dbReference type="AlphaFoldDB" id="A0A1D1Y793"/>
<accession>A0A1D1Y793</accession>
<name>A0A1D1Y793_9ARAE</name>
<feature type="compositionally biased region" description="Low complexity" evidence="1">
    <location>
        <begin position="92"/>
        <end position="121"/>
    </location>
</feature>
<evidence type="ECO:0000313" key="2">
    <source>
        <dbReference type="EMBL" id="JAT50511.1"/>
    </source>
</evidence>
<feature type="non-terminal residue" evidence="2">
    <location>
        <position position="178"/>
    </location>
</feature>
<proteinExistence type="predicted"/>
<feature type="region of interest" description="Disordered" evidence="1">
    <location>
        <begin position="61"/>
        <end position="178"/>
    </location>
</feature>
<evidence type="ECO:0000256" key="1">
    <source>
        <dbReference type="SAM" id="MobiDB-lite"/>
    </source>
</evidence>
<dbReference type="EMBL" id="GDJX01017425">
    <property type="protein sequence ID" value="JAT50511.1"/>
    <property type="molecule type" value="Transcribed_RNA"/>
</dbReference>
<feature type="non-terminal residue" evidence="2">
    <location>
        <position position="1"/>
    </location>
</feature>
<sequence length="178" mass="18371">PSTANQICSTADRCSQRPSSGITAAELTGRHHSAPLAAGSPQICRRRCCPLVRTKPDHQIWPPPSLICRRASPDRRYPPASSGLQRTPKPAPAANAAAGTHCAPPARAAPGHRGQPRLPADPARRRLPLPVAVVPSRGSPQPAAVDASAALPLPNAAATPSDALLVPAAPRTDGRAPL</sequence>
<protein>
    <submittedName>
        <fullName evidence="2">Uncharacterized protein</fullName>
    </submittedName>
</protein>
<organism evidence="2">
    <name type="scientific">Anthurium amnicola</name>
    <dbReference type="NCBI Taxonomy" id="1678845"/>
    <lineage>
        <taxon>Eukaryota</taxon>
        <taxon>Viridiplantae</taxon>
        <taxon>Streptophyta</taxon>
        <taxon>Embryophyta</taxon>
        <taxon>Tracheophyta</taxon>
        <taxon>Spermatophyta</taxon>
        <taxon>Magnoliopsida</taxon>
        <taxon>Liliopsida</taxon>
        <taxon>Araceae</taxon>
        <taxon>Pothoideae</taxon>
        <taxon>Potheae</taxon>
        <taxon>Anthurium</taxon>
    </lineage>
</organism>
<feature type="compositionally biased region" description="Low complexity" evidence="1">
    <location>
        <begin position="147"/>
        <end position="161"/>
    </location>
</feature>
<gene>
    <name evidence="2" type="ORF">g.106946</name>
</gene>